<accession>A0ACC6RC29</accession>
<dbReference type="Proteomes" id="UP001392318">
    <property type="component" value="Unassembled WGS sequence"/>
</dbReference>
<proteinExistence type="predicted"/>
<comment type="caution">
    <text evidence="1">The sequence shown here is derived from an EMBL/GenBank/DDBJ whole genome shotgun (WGS) entry which is preliminary data.</text>
</comment>
<keyword evidence="2" id="KW-1185">Reference proteome</keyword>
<name>A0ACC6RC29_9BURK</name>
<evidence type="ECO:0000313" key="1">
    <source>
        <dbReference type="EMBL" id="MEM5399110.1"/>
    </source>
</evidence>
<organism evidence="1 2">
    <name type="scientific">Paraburkholderia unamae</name>
    <dbReference type="NCBI Taxonomy" id="219649"/>
    <lineage>
        <taxon>Bacteria</taxon>
        <taxon>Pseudomonadati</taxon>
        <taxon>Pseudomonadota</taxon>
        <taxon>Betaproteobacteria</taxon>
        <taxon>Burkholderiales</taxon>
        <taxon>Burkholderiaceae</taxon>
        <taxon>Paraburkholderia</taxon>
    </lineage>
</organism>
<dbReference type="EMBL" id="JAYMRU010000002">
    <property type="protein sequence ID" value="MEM5399110.1"/>
    <property type="molecule type" value="Genomic_DNA"/>
</dbReference>
<gene>
    <name evidence="1" type="ORF">VSR83_03290</name>
</gene>
<evidence type="ECO:0000313" key="2">
    <source>
        <dbReference type="Proteomes" id="UP001392318"/>
    </source>
</evidence>
<sequence>MGVAFGLAAALEEPIKITQAIGFANKWRRRRGRGGRKLSRQGACVDIDSAAWRDMRQMRTPDHATFSYLILVNSLWPEND</sequence>
<protein>
    <submittedName>
        <fullName evidence="1">Uncharacterized protein</fullName>
    </submittedName>
</protein>
<reference evidence="1" key="1">
    <citation type="submission" date="2024-01" db="EMBL/GenBank/DDBJ databases">
        <title>The diversity of rhizobia nodulating Mimosa spp. in eleven states of Brazil covering several biomes is determined by host plant, location, and edaphic factors.</title>
        <authorList>
            <person name="Rouws L."/>
            <person name="Barauna A."/>
            <person name="Beukes C."/>
            <person name="De Faria S.M."/>
            <person name="Gross E."/>
            <person name="Dos Reis Junior F.B."/>
            <person name="Simon M."/>
            <person name="Maluk M."/>
            <person name="Odee D.W."/>
            <person name="Kenicer G."/>
            <person name="Young J.P.W."/>
            <person name="Reis V.M."/>
            <person name="Zilli J."/>
            <person name="James E.K."/>
        </authorList>
    </citation>
    <scope>NUCLEOTIDE SEQUENCE</scope>
    <source>
        <strain evidence="1">JPY452</strain>
    </source>
</reference>